<dbReference type="Proteomes" id="UP000075755">
    <property type="component" value="Plasmid pAA04"/>
</dbReference>
<proteinExistence type="inferred from homology"/>
<evidence type="ECO:0000313" key="8">
    <source>
        <dbReference type="Proteomes" id="UP000577697"/>
    </source>
</evidence>
<evidence type="ECO:0000313" key="6">
    <source>
        <dbReference type="EMBL" id="MBB3708670.1"/>
    </source>
</evidence>
<reference evidence="5 7" key="1">
    <citation type="submission" date="2016-03" db="EMBL/GenBank/DDBJ databases">
        <title>Complete genome of Aminobacter aminovorans KCTC 2477.</title>
        <authorList>
            <person name="Kim K.M."/>
        </authorList>
    </citation>
    <scope>NUCLEOTIDE SEQUENCE [LARGE SCALE GENOMIC DNA]</scope>
    <source>
        <strain evidence="5 7">KCTC 2477</strain>
        <plasmid evidence="5 7">pAA04</plasmid>
    </source>
</reference>
<evidence type="ECO:0000256" key="1">
    <source>
        <dbReference type="ARBA" id="ARBA00010062"/>
    </source>
</evidence>
<dbReference type="KEGG" id="aak:AA2016_6573"/>
<reference evidence="6 8" key="2">
    <citation type="submission" date="2020-08" db="EMBL/GenBank/DDBJ databases">
        <title>Genomic Encyclopedia of Type Strains, Phase IV (KMG-IV): sequencing the most valuable type-strain genomes for metagenomic binning, comparative biology and taxonomic classification.</title>
        <authorList>
            <person name="Goeker M."/>
        </authorList>
    </citation>
    <scope>NUCLEOTIDE SEQUENCE [LARGE SCALE GENOMIC DNA]</scope>
    <source>
        <strain evidence="6 8">DSM 10368</strain>
    </source>
</reference>
<accession>A0AAC9ATQ5</accession>
<dbReference type="EMBL" id="JACICB010000021">
    <property type="protein sequence ID" value="MBB3708670.1"/>
    <property type="molecule type" value="Genomic_DNA"/>
</dbReference>
<dbReference type="EMBL" id="CP015009">
    <property type="protein sequence ID" value="AMS45463.1"/>
    <property type="molecule type" value="Genomic_DNA"/>
</dbReference>
<dbReference type="PANTHER" id="PTHR30483:SF6">
    <property type="entry name" value="PERIPLASMIC BINDING PROTEIN OF ABC TRANSPORTER FOR NATURAL AMINO ACIDS"/>
    <property type="match status" value="1"/>
</dbReference>
<keyword evidence="5" id="KW-0614">Plasmid</keyword>
<gene>
    <name evidence="5" type="ORF">AA2016_6573</name>
    <name evidence="6" type="ORF">FHS67_005010</name>
</gene>
<evidence type="ECO:0000313" key="7">
    <source>
        <dbReference type="Proteomes" id="UP000075755"/>
    </source>
</evidence>
<keyword evidence="3" id="KW-0029">Amino-acid transport</keyword>
<name>A0AAC9ATQ5_AMIAI</name>
<dbReference type="Pfam" id="PF13458">
    <property type="entry name" value="Peripla_BP_6"/>
    <property type="match status" value="1"/>
</dbReference>
<dbReference type="RefSeq" id="WP_067970136.1">
    <property type="nucleotide sequence ID" value="NZ_CP015009.1"/>
</dbReference>
<dbReference type="GO" id="GO:0006865">
    <property type="term" value="P:amino acid transport"/>
    <property type="evidence" value="ECO:0007669"/>
    <property type="project" value="UniProtKB-KW"/>
</dbReference>
<dbReference type="SUPFAM" id="SSF53822">
    <property type="entry name" value="Periplasmic binding protein-like I"/>
    <property type="match status" value="1"/>
</dbReference>
<dbReference type="PANTHER" id="PTHR30483">
    <property type="entry name" value="LEUCINE-SPECIFIC-BINDING PROTEIN"/>
    <property type="match status" value="1"/>
</dbReference>
<dbReference type="InterPro" id="IPR028081">
    <property type="entry name" value="Leu-bd"/>
</dbReference>
<sequence length="402" mass="42529">MCIRKRLMAGTAVFLAGQLAGFGLAFGQEQDITIGLAYAKSGWSAAYDADPAEAVKMWIRERNDKGGLLDKQIAFVESDTKSDRAQGARAAQDVIDQGADLIVVPCDYDLGAAAAATAQRAGLISMFLCAEDAKAGVQGAGAYAFTSSGAAQIQGASVVNWAQTELGVSTVYSLLDTTLEYNKSVCGGAEWAIENNPALKSVGSDTFKNDDATIQSQITRILGLPAKPDAIMLCSYVPGGASAVRQLRAAGLDMPILNGSTMDGTFWTDSVPNLENVYVSVQASMFGDDPRPEVNSWFERFSAAVGRPATNSYAILPYGFLDLWADAVSQVGGTDAAAVVKELESGKPTDTILGKKAFSPELHIQANALMVILGYGKEKPSVAGKYTLAEPVPFDVMFRMKQ</sequence>
<feature type="domain" description="Leucine-binding protein" evidence="4">
    <location>
        <begin position="32"/>
        <end position="367"/>
    </location>
</feature>
<geneLocation type="plasmid" evidence="5 7">
    <name>pAA04</name>
</geneLocation>
<keyword evidence="2" id="KW-0732">Signal</keyword>
<dbReference type="Gene3D" id="3.40.50.2300">
    <property type="match status" value="2"/>
</dbReference>
<protein>
    <submittedName>
        <fullName evidence="5">Branched-chain amino acid ABC transporter substrate-binding protein</fullName>
    </submittedName>
    <submittedName>
        <fullName evidence="6">Branched-chain amino acid transport system substrate-binding protein</fullName>
    </submittedName>
</protein>
<dbReference type="InterPro" id="IPR051010">
    <property type="entry name" value="BCAA_transport"/>
</dbReference>
<evidence type="ECO:0000259" key="4">
    <source>
        <dbReference type="Pfam" id="PF13458"/>
    </source>
</evidence>
<keyword evidence="8" id="KW-1185">Reference proteome</keyword>
<keyword evidence="3" id="KW-0813">Transport</keyword>
<evidence type="ECO:0000313" key="5">
    <source>
        <dbReference type="EMBL" id="AMS45463.1"/>
    </source>
</evidence>
<comment type="similarity">
    <text evidence="1">Belongs to the leucine-binding protein family.</text>
</comment>
<dbReference type="Proteomes" id="UP000577697">
    <property type="component" value="Unassembled WGS sequence"/>
</dbReference>
<evidence type="ECO:0000256" key="3">
    <source>
        <dbReference type="ARBA" id="ARBA00022970"/>
    </source>
</evidence>
<evidence type="ECO:0000256" key="2">
    <source>
        <dbReference type="ARBA" id="ARBA00022729"/>
    </source>
</evidence>
<dbReference type="InterPro" id="IPR028082">
    <property type="entry name" value="Peripla_BP_I"/>
</dbReference>
<organism evidence="5 7">
    <name type="scientific">Aminobacter aminovorans</name>
    <name type="common">Chelatobacter heintzii</name>
    <dbReference type="NCBI Taxonomy" id="83263"/>
    <lineage>
        <taxon>Bacteria</taxon>
        <taxon>Pseudomonadati</taxon>
        <taxon>Pseudomonadota</taxon>
        <taxon>Alphaproteobacteria</taxon>
        <taxon>Hyphomicrobiales</taxon>
        <taxon>Phyllobacteriaceae</taxon>
        <taxon>Aminobacter</taxon>
    </lineage>
</organism>
<dbReference type="AlphaFoldDB" id="A0AAC9ATQ5"/>